<dbReference type="Pfam" id="PF14903">
    <property type="entry name" value="WG_beta_rep"/>
    <property type="match status" value="5"/>
</dbReference>
<evidence type="ECO:0000313" key="3">
    <source>
        <dbReference type="Proteomes" id="UP000182379"/>
    </source>
</evidence>
<organism evidence="2 3">
    <name type="scientific">Acidaminococcus fermentans</name>
    <dbReference type="NCBI Taxonomy" id="905"/>
    <lineage>
        <taxon>Bacteria</taxon>
        <taxon>Bacillati</taxon>
        <taxon>Bacillota</taxon>
        <taxon>Negativicutes</taxon>
        <taxon>Acidaminococcales</taxon>
        <taxon>Acidaminococcaceae</taxon>
        <taxon>Acidaminococcus</taxon>
    </lineage>
</organism>
<dbReference type="PANTHER" id="PTHR37841">
    <property type="entry name" value="GLR2918 PROTEIN"/>
    <property type="match status" value="1"/>
</dbReference>
<protein>
    <submittedName>
        <fullName evidence="2">WG containing repeat-containing protein</fullName>
    </submittedName>
</protein>
<reference evidence="2 3" key="1">
    <citation type="submission" date="2016-10" db="EMBL/GenBank/DDBJ databases">
        <authorList>
            <person name="Varghese N."/>
            <person name="Submissions S."/>
        </authorList>
    </citation>
    <scope>NUCLEOTIDE SEQUENCE [LARGE SCALE GENOMIC DNA]</scope>
    <source>
        <strain evidence="2 3">WCC6</strain>
    </source>
</reference>
<dbReference type="AlphaFoldDB" id="A0A1H2W6C4"/>
<feature type="signal peptide" evidence="1">
    <location>
        <begin position="1"/>
        <end position="22"/>
    </location>
</feature>
<dbReference type="GeneID" id="78333902"/>
<gene>
    <name evidence="2" type="ORF">SAMN05216495_105106</name>
</gene>
<dbReference type="InterPro" id="IPR032774">
    <property type="entry name" value="WG_beta_rep"/>
</dbReference>
<dbReference type="Proteomes" id="UP000182379">
    <property type="component" value="Unassembled WGS sequence"/>
</dbReference>
<feature type="chain" id="PRO_5032304571" evidence="1">
    <location>
        <begin position="23"/>
        <end position="468"/>
    </location>
</feature>
<comment type="caution">
    <text evidence="2">The sequence shown here is derived from an EMBL/GenBank/DDBJ whole genome shotgun (WGS) entry which is preliminary data.</text>
</comment>
<keyword evidence="1" id="KW-0732">Signal</keyword>
<accession>A0A1H2W6C4</accession>
<dbReference type="SUPFAM" id="SSF69360">
    <property type="entry name" value="Cell wall binding repeat"/>
    <property type="match status" value="1"/>
</dbReference>
<name>A0A1H2W6C4_ACIFE</name>
<sequence length="468" mass="51532">MNRKQMALLLGLSLALGQTAFAADHVAVVEKNGKQGVIDQGGKEILPLAYKKILVGDPKEDPVILVQQKGRYGLYDRDGKQLLAPTLKKITDINEGIIGGVAEKKWNFYTLQGEKLPGEYDEARAFQEGLAAVKLQGKWGFADKTGKVVIQPQYKEVHSFSEGLAAVKKDSQWFYIRKDGTLLPTVSVRKAGDFHQGVAVVDGSWLMDTQGKKYAKLKSYSFVGDFQENGLAEVGVRRASRSLLDYISIGWGWGDGWGWGGPVWGVGPGWGPYWGGYGYHHHHHHHGWGGGIGISPGVVMPSSLYRGYVNKKAQEVISPTYSYVSPFYGKLALIREDGHWGMVDTKGQVVIPAAYDALLPFSEGLAAFGSDKKWGFIDESNKVVIPNRFDSVQSFFQDRTTAVEKDKGGIIDKAGNPVAPFRGELRELGPLTADRAAYRDPEKKKWGYVDENAKTVISPQYDKAGIFD</sequence>
<evidence type="ECO:0000256" key="1">
    <source>
        <dbReference type="SAM" id="SignalP"/>
    </source>
</evidence>
<proteinExistence type="predicted"/>
<dbReference type="EMBL" id="FNOP01000005">
    <property type="protein sequence ID" value="SDW76108.1"/>
    <property type="molecule type" value="Genomic_DNA"/>
</dbReference>
<dbReference type="RefSeq" id="WP_012937550.1">
    <property type="nucleotide sequence ID" value="NZ_CALAKB010000006.1"/>
</dbReference>
<evidence type="ECO:0000313" key="2">
    <source>
        <dbReference type="EMBL" id="SDW76108.1"/>
    </source>
</evidence>
<dbReference type="PANTHER" id="PTHR37841:SF1">
    <property type="entry name" value="DUF3298 DOMAIN-CONTAINING PROTEIN"/>
    <property type="match status" value="1"/>
</dbReference>
<dbReference type="OMA" id="WGFIDES"/>